<dbReference type="PANTHER" id="PTHR43002">
    <property type="entry name" value="GLYCOGEN DEBRANCHING ENZYME"/>
    <property type="match status" value="1"/>
</dbReference>
<dbReference type="InterPro" id="IPR049117">
    <property type="entry name" value="pulA_all-beta"/>
</dbReference>
<keyword evidence="3" id="KW-0326">Glycosidase</keyword>
<dbReference type="Gene3D" id="2.60.40.1180">
    <property type="entry name" value="Golgi alpha-mannosidase II"/>
    <property type="match status" value="1"/>
</dbReference>
<dbReference type="InterPro" id="IPR014756">
    <property type="entry name" value="Ig_E-set"/>
</dbReference>
<evidence type="ECO:0000259" key="2">
    <source>
        <dbReference type="SMART" id="SM00642"/>
    </source>
</evidence>
<name>A0ABW8TKE8_9CLOT</name>
<dbReference type="InterPro" id="IPR011840">
    <property type="entry name" value="PulA_typeI"/>
</dbReference>
<proteinExistence type="inferred from homology"/>
<dbReference type="Pfam" id="PF00128">
    <property type="entry name" value="Alpha-amylase"/>
    <property type="match status" value="1"/>
</dbReference>
<dbReference type="InterPro" id="IPR017853">
    <property type="entry name" value="GH"/>
</dbReference>
<reference evidence="3 4" key="1">
    <citation type="submission" date="2024-11" db="EMBL/GenBank/DDBJ databases">
        <authorList>
            <person name="Heng Y.C."/>
            <person name="Lim A.C.H."/>
            <person name="Lee J.K.Y."/>
            <person name="Kittelmann S."/>
        </authorList>
    </citation>
    <scope>NUCLEOTIDE SEQUENCE [LARGE SCALE GENOMIC DNA]</scope>
    <source>
        <strain evidence="3 4">WILCCON 0114</strain>
    </source>
</reference>
<dbReference type="EC" id="3.2.1.41" evidence="3"/>
<dbReference type="InterPro" id="IPR004193">
    <property type="entry name" value="Glyco_hydro_13_N"/>
</dbReference>
<dbReference type="RefSeq" id="WP_406789715.1">
    <property type="nucleotide sequence ID" value="NZ_JBJIAA010000024.1"/>
</dbReference>
<dbReference type="CDD" id="cd11341">
    <property type="entry name" value="AmyAc_Pullulanase_LD-like"/>
    <property type="match status" value="1"/>
</dbReference>
<organism evidence="3 4">
    <name type="scientific">Clostridium neuense</name>
    <dbReference type="NCBI Taxonomy" id="1728934"/>
    <lineage>
        <taxon>Bacteria</taxon>
        <taxon>Bacillati</taxon>
        <taxon>Bacillota</taxon>
        <taxon>Clostridia</taxon>
        <taxon>Eubacteriales</taxon>
        <taxon>Clostridiaceae</taxon>
        <taxon>Clostridium</taxon>
    </lineage>
</organism>
<protein>
    <submittedName>
        <fullName evidence="3">Type I pullulanase</fullName>
        <ecNumber evidence="3">3.2.1.41</ecNumber>
    </submittedName>
</protein>
<gene>
    <name evidence="3" type="primary">pulA</name>
    <name evidence="3" type="ORF">ACJDT4_21840</name>
</gene>
<feature type="domain" description="Glycosyl hydrolase family 13 catalytic" evidence="2">
    <location>
        <begin position="207"/>
        <end position="616"/>
    </location>
</feature>
<dbReference type="Proteomes" id="UP001623592">
    <property type="component" value="Unassembled WGS sequence"/>
</dbReference>
<keyword evidence="3" id="KW-0378">Hydrolase</keyword>
<dbReference type="EMBL" id="JBJIAA010000024">
    <property type="protein sequence ID" value="MFL0253053.1"/>
    <property type="molecule type" value="Genomic_DNA"/>
</dbReference>
<dbReference type="Pfam" id="PF02922">
    <property type="entry name" value="CBM_48"/>
    <property type="match status" value="1"/>
</dbReference>
<dbReference type="SUPFAM" id="SSF51445">
    <property type="entry name" value="(Trans)glycosidases"/>
    <property type="match status" value="1"/>
</dbReference>
<dbReference type="GO" id="GO:0051060">
    <property type="term" value="F:pullulanase activity"/>
    <property type="evidence" value="ECO:0007669"/>
    <property type="project" value="UniProtKB-EC"/>
</dbReference>
<dbReference type="Pfam" id="PF21653">
    <property type="entry name" value="pulA_all-beta"/>
    <property type="match status" value="1"/>
</dbReference>
<sequence length="714" mass="82057">MKIFSPVVTNFNKIEFKIDNPDELNFCMLNIVNGINYIKIAEHSISDNRVFITLENEINIKADCLIIYNNIINIKCCYFKLFSSKEFNTRYYYDGKLGVDYTPQKSTFKLWAPNALNVKLLLYKNGDITLNDGPSHSIHLNEENGLWSISIEGDLKNYYYTYNVVLYNKANEVTDPYAKATGINGHRGAIIDISETNPENWDKDISPNSINSFTDSIIYEISIRDISANPNSNIENSKKYLGLAEKNTKTKNNLPTGLDYLKELGITHVQIMPIFDFSYKSINEEAPSEYNWGYDPQNYNVPEGSYSTNPYDPKCRIKELKALINALHQNNISVNMDVVFNHLWNEKENNFEKIFPEYYLRRNEDGTFSNGSGCGNDTASENLMMRKFIIDSVVYLVEEYHIDGFRFDLMGIHDIDTMNKIREILYKFKRPIMLYGEGWNLNTNLPYEQRSIIQNSFKTPCIGYFNEIIRDSIKGSVFDINSKGFASNGENLENSIKLCFTGCINYADWLKGPFNSPEQSINYVSCHDNAALYDKLKASNPNDSDETLMERVKLSLGIILTCQGIPFLNCGSEFGRTKNGIDNTYNSPDNINWIDWELKDKHIDYVNYIKELINLRKNHSAFRFTNPDNLKCNLEFISNMPKNSVGFILKNKPNGDIWNNLIIIYNANNYSVNTPIPWGSWNVCVDKHSVGKSTIKNISNNYKVEGLSINILYN</sequence>
<dbReference type="SUPFAM" id="SSF81296">
    <property type="entry name" value="E set domains"/>
    <property type="match status" value="1"/>
</dbReference>
<evidence type="ECO:0000256" key="1">
    <source>
        <dbReference type="ARBA" id="ARBA00008061"/>
    </source>
</evidence>
<comment type="caution">
    <text evidence="3">The sequence shown here is derived from an EMBL/GenBank/DDBJ whole genome shotgun (WGS) entry which is preliminary data.</text>
</comment>
<dbReference type="InterPro" id="IPR013783">
    <property type="entry name" value="Ig-like_fold"/>
</dbReference>
<dbReference type="SMART" id="SM00642">
    <property type="entry name" value="Aamy"/>
    <property type="match status" value="1"/>
</dbReference>
<evidence type="ECO:0000313" key="4">
    <source>
        <dbReference type="Proteomes" id="UP001623592"/>
    </source>
</evidence>
<dbReference type="Gene3D" id="3.20.20.80">
    <property type="entry name" value="Glycosidases"/>
    <property type="match status" value="1"/>
</dbReference>
<dbReference type="InterPro" id="IPR006047">
    <property type="entry name" value="GH13_cat_dom"/>
</dbReference>
<evidence type="ECO:0000313" key="3">
    <source>
        <dbReference type="EMBL" id="MFL0253053.1"/>
    </source>
</evidence>
<dbReference type="NCBIfam" id="TIGR02104">
    <property type="entry name" value="pulA_typeI"/>
    <property type="match status" value="1"/>
</dbReference>
<accession>A0ABW8TKE8</accession>
<dbReference type="Gene3D" id="2.60.40.10">
    <property type="entry name" value="Immunoglobulins"/>
    <property type="match status" value="1"/>
</dbReference>
<dbReference type="CDD" id="cd02860">
    <property type="entry name" value="E_set_Pullulanase"/>
    <property type="match status" value="1"/>
</dbReference>
<dbReference type="InterPro" id="IPR013780">
    <property type="entry name" value="Glyco_hydro_b"/>
</dbReference>
<comment type="similarity">
    <text evidence="1">Belongs to the glycosyl hydrolase 13 family.</text>
</comment>
<keyword evidence="4" id="KW-1185">Reference proteome</keyword>